<proteinExistence type="predicted"/>
<dbReference type="EMBL" id="BGZK01000672">
    <property type="protein sequence ID" value="GBP55552.1"/>
    <property type="molecule type" value="Genomic_DNA"/>
</dbReference>
<reference evidence="2 3" key="1">
    <citation type="journal article" date="2019" name="Commun. Biol.">
        <title>The bagworm genome reveals a unique fibroin gene that provides high tensile strength.</title>
        <authorList>
            <person name="Kono N."/>
            <person name="Nakamura H."/>
            <person name="Ohtoshi R."/>
            <person name="Tomita M."/>
            <person name="Numata K."/>
            <person name="Arakawa K."/>
        </authorList>
    </citation>
    <scope>NUCLEOTIDE SEQUENCE [LARGE SCALE GENOMIC DNA]</scope>
</reference>
<organism evidence="2 3">
    <name type="scientific">Eumeta variegata</name>
    <name type="common">Bagworm moth</name>
    <name type="synonym">Eumeta japonica</name>
    <dbReference type="NCBI Taxonomy" id="151549"/>
    <lineage>
        <taxon>Eukaryota</taxon>
        <taxon>Metazoa</taxon>
        <taxon>Ecdysozoa</taxon>
        <taxon>Arthropoda</taxon>
        <taxon>Hexapoda</taxon>
        <taxon>Insecta</taxon>
        <taxon>Pterygota</taxon>
        <taxon>Neoptera</taxon>
        <taxon>Endopterygota</taxon>
        <taxon>Lepidoptera</taxon>
        <taxon>Glossata</taxon>
        <taxon>Ditrysia</taxon>
        <taxon>Tineoidea</taxon>
        <taxon>Psychidae</taxon>
        <taxon>Oiketicinae</taxon>
        <taxon>Eumeta</taxon>
    </lineage>
</organism>
<sequence>MAEQGDTAKAALIPAASAAPDPDKSPTGLAVSSPPIRAFYTARPDVPPRCFHTSARIKGICEDRRVILRSSAVRKKGAGRKNRGCEMACRSPGGLGG</sequence>
<gene>
    <name evidence="2" type="ORF">EVAR_34386_1</name>
</gene>
<evidence type="ECO:0000256" key="1">
    <source>
        <dbReference type="SAM" id="MobiDB-lite"/>
    </source>
</evidence>
<name>A0A4C1WY05_EUMVA</name>
<dbReference type="AlphaFoldDB" id="A0A4C1WY05"/>
<evidence type="ECO:0000313" key="3">
    <source>
        <dbReference type="Proteomes" id="UP000299102"/>
    </source>
</evidence>
<dbReference type="Proteomes" id="UP000299102">
    <property type="component" value="Unassembled WGS sequence"/>
</dbReference>
<accession>A0A4C1WY05</accession>
<evidence type="ECO:0000313" key="2">
    <source>
        <dbReference type="EMBL" id="GBP55552.1"/>
    </source>
</evidence>
<feature type="region of interest" description="Disordered" evidence="1">
    <location>
        <begin position="1"/>
        <end position="32"/>
    </location>
</feature>
<feature type="compositionally biased region" description="Low complexity" evidence="1">
    <location>
        <begin position="8"/>
        <end position="20"/>
    </location>
</feature>
<protein>
    <submittedName>
        <fullName evidence="2">Uncharacterized protein</fullName>
    </submittedName>
</protein>
<comment type="caution">
    <text evidence="2">The sequence shown here is derived from an EMBL/GenBank/DDBJ whole genome shotgun (WGS) entry which is preliminary data.</text>
</comment>
<keyword evidence="3" id="KW-1185">Reference proteome</keyword>